<sequence>MKSLTSRMQAVQSPIIPVVGELIKNSPGTISLGQGVVSYNPPPEAREFLPKFLDEPTNNLYKSVEGIPQLLTALAEKLQAFNGIEINEENSIVVTAGSNMGFMNAILAITNPGDEIILNTPYYFNHEMAIAMAGCRPVLVATDENYQLRPDAIAQAITPKTRAVVTISPNNPTGVVYSEAALHQVNQICGDRSIYHISDEAYEYFTYNGVKHISPGAFDNSSEYTISLYSLSKAYGFASWRIGYMVIPKHLLVAIKKVQDTILICPPVISQYAALGALQAKEEYLQSNIGALAQVRQLVLDSLNPLQGLCSITPANGAFYFFLKVHTQMDAFELVKRLIQEHKVAVIPGTTFGMDDGCYLRVAYGALQKETAKEGIKRLVQGLETIVRN</sequence>
<dbReference type="InterPro" id="IPR050596">
    <property type="entry name" value="AspAT/PAT-like"/>
</dbReference>
<dbReference type="SUPFAM" id="SSF53383">
    <property type="entry name" value="PLP-dependent transferases"/>
    <property type="match status" value="1"/>
</dbReference>
<keyword evidence="3 7" id="KW-0032">Aminotransferase</keyword>
<dbReference type="InterPro" id="IPR004839">
    <property type="entry name" value="Aminotransferase_I/II_large"/>
</dbReference>
<organism evidence="7 8">
    <name type="scientific">Nostoc edaphicum CCNP1411</name>
    <dbReference type="NCBI Taxonomy" id="1472755"/>
    <lineage>
        <taxon>Bacteria</taxon>
        <taxon>Bacillati</taxon>
        <taxon>Cyanobacteriota</taxon>
        <taxon>Cyanophyceae</taxon>
        <taxon>Nostocales</taxon>
        <taxon>Nostocaceae</taxon>
        <taxon>Nostoc</taxon>
    </lineage>
</organism>
<evidence type="ECO:0000256" key="4">
    <source>
        <dbReference type="ARBA" id="ARBA00022679"/>
    </source>
</evidence>
<dbReference type="InterPro" id="IPR015424">
    <property type="entry name" value="PyrdxlP-dep_Trfase"/>
</dbReference>
<proteinExistence type="inferred from homology"/>
<dbReference type="KEGG" id="ned:HUN01_21815"/>
<dbReference type="RefSeq" id="WP_181927958.1">
    <property type="nucleotide sequence ID" value="NZ_CP054698.1"/>
</dbReference>
<dbReference type="PANTHER" id="PTHR46383">
    <property type="entry name" value="ASPARTATE AMINOTRANSFERASE"/>
    <property type="match status" value="1"/>
</dbReference>
<dbReference type="GO" id="GO:0006520">
    <property type="term" value="P:amino acid metabolic process"/>
    <property type="evidence" value="ECO:0007669"/>
    <property type="project" value="InterPro"/>
</dbReference>
<name>A0A7D7LD39_9NOSO</name>
<evidence type="ECO:0000313" key="7">
    <source>
        <dbReference type="EMBL" id="QMS90098.1"/>
    </source>
</evidence>
<dbReference type="Gene3D" id="3.40.640.10">
    <property type="entry name" value="Type I PLP-dependent aspartate aminotransferase-like (Major domain)"/>
    <property type="match status" value="1"/>
</dbReference>
<dbReference type="Gene3D" id="3.90.1150.10">
    <property type="entry name" value="Aspartate Aminotransferase, domain 1"/>
    <property type="match status" value="1"/>
</dbReference>
<dbReference type="PANTHER" id="PTHR46383:SF5">
    <property type="entry name" value="AMINOTRANSFERASE CLASS I_CLASSII DOMAIN-CONTAINING PROTEIN"/>
    <property type="match status" value="1"/>
</dbReference>
<evidence type="ECO:0000256" key="1">
    <source>
        <dbReference type="ARBA" id="ARBA00001933"/>
    </source>
</evidence>
<dbReference type="InterPro" id="IPR015421">
    <property type="entry name" value="PyrdxlP-dep_Trfase_major"/>
</dbReference>
<dbReference type="AlphaFoldDB" id="A0A7D7LD39"/>
<dbReference type="NCBIfam" id="NF004621">
    <property type="entry name" value="PRK05957.1"/>
    <property type="match status" value="1"/>
</dbReference>
<gene>
    <name evidence="7" type="ORF">HUN01_21815</name>
</gene>
<dbReference type="Proteomes" id="UP000514713">
    <property type="component" value="Chromosome"/>
</dbReference>
<evidence type="ECO:0000259" key="6">
    <source>
        <dbReference type="Pfam" id="PF00155"/>
    </source>
</evidence>
<evidence type="ECO:0000256" key="3">
    <source>
        <dbReference type="ARBA" id="ARBA00022576"/>
    </source>
</evidence>
<keyword evidence="4 7" id="KW-0808">Transferase</keyword>
<comment type="cofactor">
    <cofactor evidence="1">
        <name>pyridoxal 5'-phosphate</name>
        <dbReference type="ChEBI" id="CHEBI:597326"/>
    </cofactor>
</comment>
<evidence type="ECO:0000313" key="8">
    <source>
        <dbReference type="Proteomes" id="UP000514713"/>
    </source>
</evidence>
<accession>A0A7D7LD39</accession>
<reference evidence="8" key="1">
    <citation type="submission" date="2020-06" db="EMBL/GenBank/DDBJ databases">
        <title>Nostoc edaphicum CCNP1411 genome.</title>
        <authorList>
            <person name="Fidor A."/>
            <person name="Grabski M."/>
            <person name="Gawor J."/>
            <person name="Gromadka R."/>
            <person name="Wegrzyn G."/>
            <person name="Mazur-Marzec H."/>
        </authorList>
    </citation>
    <scope>NUCLEOTIDE SEQUENCE [LARGE SCALE GENOMIC DNA]</scope>
    <source>
        <strain evidence="8">CCNP1411</strain>
    </source>
</reference>
<dbReference type="CDD" id="cd00609">
    <property type="entry name" value="AAT_like"/>
    <property type="match status" value="1"/>
</dbReference>
<dbReference type="InterPro" id="IPR015422">
    <property type="entry name" value="PyrdxlP-dep_Trfase_small"/>
</dbReference>
<dbReference type="GO" id="GO:0008483">
    <property type="term" value="F:transaminase activity"/>
    <property type="evidence" value="ECO:0007669"/>
    <property type="project" value="UniProtKB-KW"/>
</dbReference>
<evidence type="ECO:0000256" key="2">
    <source>
        <dbReference type="ARBA" id="ARBA00007441"/>
    </source>
</evidence>
<dbReference type="Pfam" id="PF00155">
    <property type="entry name" value="Aminotran_1_2"/>
    <property type="match status" value="1"/>
</dbReference>
<comment type="similarity">
    <text evidence="2">Belongs to the class-I pyridoxal-phosphate-dependent aminotransferase family.</text>
</comment>
<dbReference type="GO" id="GO:0030170">
    <property type="term" value="F:pyridoxal phosphate binding"/>
    <property type="evidence" value="ECO:0007669"/>
    <property type="project" value="InterPro"/>
</dbReference>
<keyword evidence="8" id="KW-1185">Reference proteome</keyword>
<dbReference type="EMBL" id="CP054698">
    <property type="protein sequence ID" value="QMS90098.1"/>
    <property type="molecule type" value="Genomic_DNA"/>
</dbReference>
<feature type="domain" description="Aminotransferase class I/classII large" evidence="6">
    <location>
        <begin position="30"/>
        <end position="379"/>
    </location>
</feature>
<evidence type="ECO:0000256" key="5">
    <source>
        <dbReference type="ARBA" id="ARBA00022898"/>
    </source>
</evidence>
<protein>
    <submittedName>
        <fullName evidence="7">Pyridoxal phosphate-dependent aminotransferase</fullName>
    </submittedName>
</protein>
<keyword evidence="5" id="KW-0663">Pyridoxal phosphate</keyword>